<dbReference type="PANTHER" id="PTHR46041:SF2">
    <property type="entry name" value="MITOCHONDRIAL INNER MEMBRANE PROTEASE SUBUNIT 2"/>
    <property type="match status" value="1"/>
</dbReference>
<dbReference type="Gene3D" id="2.10.109.10">
    <property type="entry name" value="Umud Fragment, subunit A"/>
    <property type="match status" value="1"/>
</dbReference>
<feature type="domain" description="Peptidase S26" evidence="10">
    <location>
        <begin position="13"/>
        <end position="90"/>
    </location>
</feature>
<feature type="active site" evidence="9">
    <location>
        <position position="35"/>
    </location>
</feature>
<keyword evidence="12" id="KW-1185">Reference proteome</keyword>
<protein>
    <recommendedName>
        <fullName evidence="3">Mitochondrial inner membrane protease subunit 2</fullName>
    </recommendedName>
</protein>
<dbReference type="InterPro" id="IPR000223">
    <property type="entry name" value="Pept_S26A_signal_pept_1"/>
</dbReference>
<name>A0A0A6UNU9_ACTUT</name>
<reference evidence="11 12" key="1">
    <citation type="submission" date="2014-10" db="EMBL/GenBank/DDBJ databases">
        <title>Draft genome sequence of Actinoplanes utahensis NRRL 12052.</title>
        <authorList>
            <person name="Velasco-Bucheli B."/>
            <person name="del Cerro C."/>
            <person name="Hormigo D."/>
            <person name="Garcia J.L."/>
            <person name="Acebal C."/>
            <person name="Arroyo M."/>
            <person name="de la Mata I."/>
        </authorList>
    </citation>
    <scope>NUCLEOTIDE SEQUENCE [LARGE SCALE GENOMIC DNA]</scope>
    <source>
        <strain evidence="11 12">NRRL 12052</strain>
    </source>
</reference>
<dbReference type="EMBL" id="JRTT01000016">
    <property type="protein sequence ID" value="KHD76748.1"/>
    <property type="molecule type" value="Genomic_DNA"/>
</dbReference>
<dbReference type="PRINTS" id="PR00727">
    <property type="entry name" value="LEADERPTASE"/>
</dbReference>
<keyword evidence="4" id="KW-0645">Protease</keyword>
<comment type="similarity">
    <text evidence="2">Belongs to the peptidase S26 family. IMP2 subfamily.</text>
</comment>
<evidence type="ECO:0000256" key="3">
    <source>
        <dbReference type="ARBA" id="ARBA00013650"/>
    </source>
</evidence>
<dbReference type="RefSeq" id="WP_043525308.1">
    <property type="nucleotide sequence ID" value="NZ_BAABKU010000018.1"/>
</dbReference>
<sequence length="140" mass="14494">MKRYAFYLIGTLAPVLLGVLALRRALLVVEVTGASMEPTHRSGDRLLAVRGGRPGRGDVVLLRHPEAASRPAGASEYLVKRVAAMPGDPVPDTVAPVAGAGVVPPGSCVVLGDSPDSVDSRTWGFVPCSDVAGRVLRSLG</sequence>
<keyword evidence="6" id="KW-0378">Hydrolase</keyword>
<evidence type="ECO:0000259" key="10">
    <source>
        <dbReference type="Pfam" id="PF10502"/>
    </source>
</evidence>
<evidence type="ECO:0000256" key="2">
    <source>
        <dbReference type="ARBA" id="ARBA00007066"/>
    </source>
</evidence>
<keyword evidence="5" id="KW-0812">Transmembrane</keyword>
<dbReference type="Pfam" id="PF10502">
    <property type="entry name" value="Peptidase_S26"/>
    <property type="match status" value="2"/>
</dbReference>
<accession>A0A0A6UNU9</accession>
<proteinExistence type="inferred from homology"/>
<keyword evidence="8" id="KW-0472">Membrane</keyword>
<keyword evidence="7" id="KW-1133">Transmembrane helix</keyword>
<dbReference type="SUPFAM" id="SSF51306">
    <property type="entry name" value="LexA/Signal peptidase"/>
    <property type="match status" value="1"/>
</dbReference>
<dbReference type="GO" id="GO:0005886">
    <property type="term" value="C:plasma membrane"/>
    <property type="evidence" value="ECO:0007669"/>
    <property type="project" value="UniProtKB-SubCell"/>
</dbReference>
<dbReference type="PANTHER" id="PTHR46041">
    <property type="entry name" value="MITOCHONDRIAL INNER MEMBRANE PROTEASE SUBUNIT 2"/>
    <property type="match status" value="1"/>
</dbReference>
<evidence type="ECO:0000256" key="8">
    <source>
        <dbReference type="ARBA" id="ARBA00023136"/>
    </source>
</evidence>
<dbReference type="GO" id="GO:0004252">
    <property type="term" value="F:serine-type endopeptidase activity"/>
    <property type="evidence" value="ECO:0007669"/>
    <property type="project" value="InterPro"/>
</dbReference>
<evidence type="ECO:0000313" key="11">
    <source>
        <dbReference type="EMBL" id="KHD76748.1"/>
    </source>
</evidence>
<evidence type="ECO:0000256" key="1">
    <source>
        <dbReference type="ARBA" id="ARBA00004401"/>
    </source>
</evidence>
<evidence type="ECO:0000256" key="6">
    <source>
        <dbReference type="ARBA" id="ARBA00022801"/>
    </source>
</evidence>
<evidence type="ECO:0000256" key="9">
    <source>
        <dbReference type="PIRSR" id="PIRSR600223-1"/>
    </source>
</evidence>
<evidence type="ECO:0000256" key="7">
    <source>
        <dbReference type="ARBA" id="ARBA00022989"/>
    </source>
</evidence>
<feature type="active site" evidence="9">
    <location>
        <position position="80"/>
    </location>
</feature>
<dbReference type="OrthoDB" id="5518017at2"/>
<dbReference type="eggNOG" id="COG0681">
    <property type="taxonomic scope" value="Bacteria"/>
</dbReference>
<dbReference type="InterPro" id="IPR037730">
    <property type="entry name" value="IMP2"/>
</dbReference>
<evidence type="ECO:0000256" key="5">
    <source>
        <dbReference type="ARBA" id="ARBA00022692"/>
    </source>
</evidence>
<dbReference type="CDD" id="cd06530">
    <property type="entry name" value="S26_SPase_I"/>
    <property type="match status" value="1"/>
</dbReference>
<dbReference type="AlphaFoldDB" id="A0A0A6UNU9"/>
<dbReference type="InterPro" id="IPR019533">
    <property type="entry name" value="Peptidase_S26"/>
</dbReference>
<gene>
    <name evidence="11" type="ORF">MB27_15815</name>
</gene>
<dbReference type="Proteomes" id="UP000054537">
    <property type="component" value="Unassembled WGS sequence"/>
</dbReference>
<feature type="domain" description="Peptidase S26" evidence="10">
    <location>
        <begin position="94"/>
        <end position="135"/>
    </location>
</feature>
<evidence type="ECO:0000256" key="4">
    <source>
        <dbReference type="ARBA" id="ARBA00022670"/>
    </source>
</evidence>
<dbReference type="GO" id="GO:0006465">
    <property type="term" value="P:signal peptide processing"/>
    <property type="evidence" value="ECO:0007669"/>
    <property type="project" value="InterPro"/>
</dbReference>
<comment type="caution">
    <text evidence="11">The sequence shown here is derived from an EMBL/GenBank/DDBJ whole genome shotgun (WGS) entry which is preliminary data.</text>
</comment>
<dbReference type="STRING" id="1869.MB27_15815"/>
<comment type="subcellular location">
    <subcellularLocation>
        <location evidence="1">Cell membrane</location>
        <topology evidence="1">Single-pass type II membrane protein</topology>
    </subcellularLocation>
</comment>
<evidence type="ECO:0000313" key="12">
    <source>
        <dbReference type="Proteomes" id="UP000054537"/>
    </source>
</evidence>
<dbReference type="InterPro" id="IPR036286">
    <property type="entry name" value="LexA/Signal_pep-like_sf"/>
</dbReference>
<organism evidence="11 12">
    <name type="scientific">Actinoplanes utahensis</name>
    <dbReference type="NCBI Taxonomy" id="1869"/>
    <lineage>
        <taxon>Bacteria</taxon>
        <taxon>Bacillati</taxon>
        <taxon>Actinomycetota</taxon>
        <taxon>Actinomycetes</taxon>
        <taxon>Micromonosporales</taxon>
        <taxon>Micromonosporaceae</taxon>
        <taxon>Actinoplanes</taxon>
    </lineage>
</organism>